<protein>
    <recommendedName>
        <fullName evidence="9">Lipoprotein</fullName>
    </recommendedName>
</protein>
<dbReference type="InterPro" id="IPR032018">
    <property type="entry name" value="LppA/LppB/LprP"/>
</dbReference>
<keyword evidence="4" id="KW-0472">Membrane</keyword>
<gene>
    <name evidence="7" type="ORF">DMH04_18975</name>
</gene>
<evidence type="ECO:0000313" key="7">
    <source>
        <dbReference type="EMBL" id="RSM85054.1"/>
    </source>
</evidence>
<evidence type="ECO:0008006" key="9">
    <source>
        <dbReference type="Google" id="ProtNLM"/>
    </source>
</evidence>
<evidence type="ECO:0000256" key="3">
    <source>
        <dbReference type="ARBA" id="ARBA00022729"/>
    </source>
</evidence>
<comment type="subcellular location">
    <subcellularLocation>
        <location evidence="1">Cell membrane</location>
        <topology evidence="1">Lipid-anchor</topology>
    </subcellularLocation>
</comment>
<dbReference type="GO" id="GO:0005886">
    <property type="term" value="C:plasma membrane"/>
    <property type="evidence" value="ECO:0007669"/>
    <property type="project" value="UniProtKB-SubCell"/>
</dbReference>
<keyword evidence="3" id="KW-0732">Signal</keyword>
<evidence type="ECO:0000256" key="5">
    <source>
        <dbReference type="ARBA" id="ARBA00023139"/>
    </source>
</evidence>
<evidence type="ECO:0000256" key="2">
    <source>
        <dbReference type="ARBA" id="ARBA00022475"/>
    </source>
</evidence>
<dbReference type="Gene3D" id="3.30.2030.20">
    <property type="match status" value="1"/>
</dbReference>
<sequence>MTKDEQFAELMKRPDIEQIHDEYQKLLERIRNELVAKIGIAPWVPKDEPFGGSGCMEFPDISDTNKRRYSSGHSPGNLPDAKWPDAVKLVESIAGEHGFKLHGAVVDRPNDHEVTFGNDWGGELLFGTAINTTLSVSSGCHLSRAAKERGTPA</sequence>
<keyword evidence="5" id="KW-0564">Palmitate</keyword>
<dbReference type="EMBL" id="QHKI01000014">
    <property type="protein sequence ID" value="RSM85054.1"/>
    <property type="molecule type" value="Genomic_DNA"/>
</dbReference>
<accession>A0A428ZAH7</accession>
<dbReference type="Proteomes" id="UP000287547">
    <property type="component" value="Unassembled WGS sequence"/>
</dbReference>
<evidence type="ECO:0000256" key="6">
    <source>
        <dbReference type="ARBA" id="ARBA00023288"/>
    </source>
</evidence>
<dbReference type="OrthoDB" id="3692710at2"/>
<dbReference type="AlphaFoldDB" id="A0A428ZAH7"/>
<keyword evidence="6" id="KW-0449">Lipoprotein</keyword>
<name>A0A428ZAH7_KIBAR</name>
<keyword evidence="2" id="KW-1003">Cell membrane</keyword>
<dbReference type="RefSeq" id="WP_037267382.1">
    <property type="nucleotide sequence ID" value="NZ_QHKI01000014.1"/>
</dbReference>
<evidence type="ECO:0000313" key="8">
    <source>
        <dbReference type="Proteomes" id="UP000287547"/>
    </source>
</evidence>
<comment type="caution">
    <text evidence="7">The sequence shown here is derived from an EMBL/GenBank/DDBJ whole genome shotgun (WGS) entry which is preliminary data.</text>
</comment>
<evidence type="ECO:0000256" key="4">
    <source>
        <dbReference type="ARBA" id="ARBA00023136"/>
    </source>
</evidence>
<evidence type="ECO:0000256" key="1">
    <source>
        <dbReference type="ARBA" id="ARBA00004193"/>
    </source>
</evidence>
<reference evidence="7 8" key="1">
    <citation type="submission" date="2018-05" db="EMBL/GenBank/DDBJ databases">
        <title>Evolution of GPA BGCs.</title>
        <authorList>
            <person name="Waglechner N."/>
            <person name="Wright G.D."/>
        </authorList>
    </citation>
    <scope>NUCLEOTIDE SEQUENCE [LARGE SCALE GENOMIC DNA]</scope>
    <source>
        <strain evidence="7 8">A82846</strain>
    </source>
</reference>
<proteinExistence type="predicted"/>
<dbReference type="Pfam" id="PF16708">
    <property type="entry name" value="LppA"/>
    <property type="match status" value="1"/>
</dbReference>
<organism evidence="7 8">
    <name type="scientific">Kibdelosporangium aridum</name>
    <dbReference type="NCBI Taxonomy" id="2030"/>
    <lineage>
        <taxon>Bacteria</taxon>
        <taxon>Bacillati</taxon>
        <taxon>Actinomycetota</taxon>
        <taxon>Actinomycetes</taxon>
        <taxon>Pseudonocardiales</taxon>
        <taxon>Pseudonocardiaceae</taxon>
        <taxon>Kibdelosporangium</taxon>
    </lineage>
</organism>